<dbReference type="Pfam" id="PF22660">
    <property type="entry name" value="RS_preATP-grasp-like"/>
    <property type="match status" value="1"/>
</dbReference>
<dbReference type="NCBIfam" id="TIGR01161">
    <property type="entry name" value="purK"/>
    <property type="match status" value="1"/>
</dbReference>
<comment type="pathway">
    <text evidence="4 5">Purine metabolism; IMP biosynthesis via de novo pathway; 5-amino-1-(5-phospho-D-ribosyl)imidazole-4-carboxylate from 5-amino-1-(5-phospho-D-ribosyl)imidazole (N5-CAIR route): step 1/2.</text>
</comment>
<dbReference type="Pfam" id="PF17769">
    <property type="entry name" value="PurK_C"/>
    <property type="match status" value="1"/>
</dbReference>
<comment type="caution">
    <text evidence="4">Lacks conserved residue(s) required for the propagation of feature annotation.</text>
</comment>
<sequence length="388" mass="40904">MNAAHTIGIIGGGQLARMMYEAAIGLDLEVRLLAEGPDVSAARVVREVTVGDFTDPAVVREFAAGCDVITFDHEHVPTGLLAGLEAAGVLVRPGPAALVHAQDKLLMRECLGDGLGLPCPRWRACRDADELRALGSELGWPVIAKASRGGYDGHGVWRLDGPADADAPFEESLSVSAGERVVIIGEEFVDFARELSVVVVRGPDGRALSYPVSETVQDGGVCVETTTPAPGLSAARQSGIRALGLRIADALGVVGLLAVELMERRDGGVVVNELAMRPHNTGHWTLDGAVTSQFENHLRAVAGLPLGATDARAPWCTMRNVLGGRSADSVGDFAHVAAADPGLRVQFYGKSLRPGRKRGHVTVYGDDCDRVRARARAAAAYLMGEDND</sequence>
<dbReference type="InterPro" id="IPR013815">
    <property type="entry name" value="ATP_grasp_subdomain_1"/>
</dbReference>
<reference evidence="7" key="1">
    <citation type="submission" date="2013-08" db="EMBL/GenBank/DDBJ databases">
        <authorList>
            <person name="Durkin A.S."/>
            <person name="Haft D.R."/>
            <person name="McCorrison J."/>
            <person name="Torralba M."/>
            <person name="Gillis M."/>
            <person name="Haft D.H."/>
            <person name="Methe B."/>
            <person name="Sutton G."/>
            <person name="Nelson K.E."/>
        </authorList>
    </citation>
    <scope>NUCLEOTIDE SEQUENCE [LARGE SCALE GENOMIC DNA]</scope>
    <source>
        <strain evidence="7">F0233</strain>
    </source>
</reference>
<dbReference type="InterPro" id="IPR005875">
    <property type="entry name" value="PurK"/>
</dbReference>
<feature type="binding site" evidence="4">
    <location>
        <begin position="272"/>
        <end position="273"/>
    </location>
    <ligand>
        <name>ATP</name>
        <dbReference type="ChEBI" id="CHEBI:30616"/>
    </ligand>
</feature>
<gene>
    <name evidence="4 5 7" type="primary">purK</name>
    <name evidence="7" type="ORF">HMPREF0682_0804</name>
</gene>
<dbReference type="NCBIfam" id="NF004679">
    <property type="entry name" value="PRK06019.1-5"/>
    <property type="match status" value="1"/>
</dbReference>
<dbReference type="GO" id="GO:0034028">
    <property type="term" value="F:5-(carboxyamino)imidazole ribonucleotide synthase activity"/>
    <property type="evidence" value="ECO:0007669"/>
    <property type="project" value="UniProtKB-UniRule"/>
</dbReference>
<dbReference type="InterPro" id="IPR054350">
    <property type="entry name" value="PurT/PurK_preATP-grasp"/>
</dbReference>
<dbReference type="InterPro" id="IPR003135">
    <property type="entry name" value="ATP-grasp_carboxylate-amine"/>
</dbReference>
<comment type="catalytic activity">
    <reaction evidence="4 5">
        <text>5-amino-1-(5-phospho-beta-D-ribosyl)imidazole + hydrogencarbonate + ATP = 5-carboxyamino-1-(5-phospho-D-ribosyl)imidazole + ADP + phosphate + 2 H(+)</text>
        <dbReference type="Rhea" id="RHEA:19317"/>
        <dbReference type="ChEBI" id="CHEBI:15378"/>
        <dbReference type="ChEBI" id="CHEBI:17544"/>
        <dbReference type="ChEBI" id="CHEBI:30616"/>
        <dbReference type="ChEBI" id="CHEBI:43474"/>
        <dbReference type="ChEBI" id="CHEBI:58730"/>
        <dbReference type="ChEBI" id="CHEBI:137981"/>
        <dbReference type="ChEBI" id="CHEBI:456216"/>
        <dbReference type="EC" id="6.3.4.18"/>
    </reaction>
</comment>
<keyword evidence="3 4" id="KW-0067">ATP-binding</keyword>
<evidence type="ECO:0000313" key="7">
    <source>
        <dbReference type="EMBL" id="ERK49843.1"/>
    </source>
</evidence>
<dbReference type="UniPathway" id="UPA00074">
    <property type="reaction ID" value="UER00942"/>
</dbReference>
<protein>
    <recommendedName>
        <fullName evidence="4 5">N5-carboxyaminoimidazole ribonucleotide synthase</fullName>
        <shortName evidence="4 5">N5-CAIR synthase</shortName>
        <ecNumber evidence="4 5">6.3.4.18</ecNumber>
    </recommendedName>
    <alternativeName>
        <fullName evidence="4 5">5-(carboxyamino)imidazole ribonucleotide synthetase</fullName>
    </alternativeName>
</protein>
<dbReference type="GO" id="GO:0004638">
    <property type="term" value="F:phosphoribosylaminoimidazole carboxylase activity"/>
    <property type="evidence" value="ECO:0007669"/>
    <property type="project" value="InterPro"/>
</dbReference>
<dbReference type="InterPro" id="IPR040686">
    <property type="entry name" value="PurK_C"/>
</dbReference>
<dbReference type="GO" id="GO:0006189">
    <property type="term" value="P:'de novo' IMP biosynthetic process"/>
    <property type="evidence" value="ECO:0007669"/>
    <property type="project" value="UniProtKB-UniRule"/>
</dbReference>
<dbReference type="GO" id="GO:0046872">
    <property type="term" value="F:metal ion binding"/>
    <property type="evidence" value="ECO:0007669"/>
    <property type="project" value="InterPro"/>
</dbReference>
<dbReference type="PANTHER" id="PTHR11609">
    <property type="entry name" value="PURINE BIOSYNTHESIS PROTEIN 6/7, PUR6/7"/>
    <property type="match status" value="1"/>
</dbReference>
<proteinExistence type="inferred from homology"/>
<dbReference type="EC" id="6.3.4.18" evidence="4 5"/>
<dbReference type="Pfam" id="PF02222">
    <property type="entry name" value="ATP-grasp"/>
    <property type="match status" value="1"/>
</dbReference>
<dbReference type="PANTHER" id="PTHR11609:SF5">
    <property type="entry name" value="PHOSPHORIBOSYLAMINOIMIDAZOLE CARBOXYLASE"/>
    <property type="match status" value="1"/>
</dbReference>
<organism evidence="7 8">
    <name type="scientific">Propionibacterium acidifaciens F0233</name>
    <dbReference type="NCBI Taxonomy" id="553198"/>
    <lineage>
        <taxon>Bacteria</taxon>
        <taxon>Bacillati</taxon>
        <taxon>Actinomycetota</taxon>
        <taxon>Actinomycetes</taxon>
        <taxon>Propionibacteriales</taxon>
        <taxon>Propionibacteriaceae</taxon>
        <taxon>Propionibacterium</taxon>
    </lineage>
</organism>
<dbReference type="InterPro" id="IPR016185">
    <property type="entry name" value="PreATP-grasp_dom_sf"/>
</dbReference>
<feature type="domain" description="ATP-grasp" evidence="6">
    <location>
        <begin position="109"/>
        <end position="302"/>
    </location>
</feature>
<accession>U2R892</accession>
<dbReference type="PROSITE" id="PS50975">
    <property type="entry name" value="ATP_GRASP"/>
    <property type="match status" value="1"/>
</dbReference>
<feature type="binding site" evidence="4">
    <location>
        <position position="145"/>
    </location>
    <ligand>
        <name>ATP</name>
        <dbReference type="ChEBI" id="CHEBI:30616"/>
    </ligand>
</feature>
<dbReference type="SUPFAM" id="SSF56059">
    <property type="entry name" value="Glutathione synthetase ATP-binding domain-like"/>
    <property type="match status" value="1"/>
</dbReference>
<evidence type="ECO:0000259" key="6">
    <source>
        <dbReference type="PROSITE" id="PS50975"/>
    </source>
</evidence>
<feature type="binding site" evidence="4">
    <location>
        <position position="194"/>
    </location>
    <ligand>
        <name>ATP</name>
        <dbReference type="ChEBI" id="CHEBI:30616"/>
    </ligand>
</feature>
<dbReference type="SUPFAM" id="SSF52440">
    <property type="entry name" value="PreATP-grasp domain"/>
    <property type="match status" value="1"/>
</dbReference>
<name>U2R892_9ACTN</name>
<evidence type="ECO:0000256" key="4">
    <source>
        <dbReference type="HAMAP-Rule" id="MF_01928"/>
    </source>
</evidence>
<dbReference type="GO" id="GO:0005829">
    <property type="term" value="C:cytosol"/>
    <property type="evidence" value="ECO:0007669"/>
    <property type="project" value="TreeGrafter"/>
</dbReference>
<evidence type="ECO:0000256" key="3">
    <source>
        <dbReference type="ARBA" id="ARBA00022840"/>
    </source>
</evidence>
<dbReference type="InterPro" id="IPR011054">
    <property type="entry name" value="Rudment_hybrid_motif"/>
</dbReference>
<comment type="function">
    <text evidence="5">Catalyzes the ATP-dependent conversion of 5-aminoimidazole ribonucleotide (AIR) and HCO(3)- to N5-carboxyaminoimidazole ribonucleotide (N5-CAIR).</text>
</comment>
<dbReference type="SUPFAM" id="SSF51246">
    <property type="entry name" value="Rudiment single hybrid motif"/>
    <property type="match status" value="1"/>
</dbReference>
<dbReference type="GO" id="GO:0005524">
    <property type="term" value="F:ATP binding"/>
    <property type="evidence" value="ECO:0007669"/>
    <property type="project" value="UniProtKB-UniRule"/>
</dbReference>
<dbReference type="AlphaFoldDB" id="U2R892"/>
<feature type="binding site" evidence="4">
    <location>
        <position position="104"/>
    </location>
    <ligand>
        <name>ATP</name>
        <dbReference type="ChEBI" id="CHEBI:30616"/>
    </ligand>
</feature>
<comment type="function">
    <text evidence="4">Catalyzes the ATP-dependent conversion of 5-aminoimidazole ribonucleotide (AIR) and HCO(3)(-) to N5-carboxyaminoimidazole ribonucleotide (N5-CAIR).</text>
</comment>
<dbReference type="Proteomes" id="UP000017052">
    <property type="component" value="Unassembled WGS sequence"/>
</dbReference>
<dbReference type="Gene3D" id="3.30.470.20">
    <property type="entry name" value="ATP-grasp fold, B domain"/>
    <property type="match status" value="1"/>
</dbReference>
<comment type="similarity">
    <text evidence="4 5">Belongs to the PurK/PurT family.</text>
</comment>
<feature type="binding site" evidence="4">
    <location>
        <begin position="186"/>
        <end position="189"/>
    </location>
    <ligand>
        <name>ATP</name>
        <dbReference type="ChEBI" id="CHEBI:30616"/>
    </ligand>
</feature>
<keyword evidence="7" id="KW-0456">Lyase</keyword>
<keyword evidence="2 4" id="KW-0658">Purine biosynthesis</keyword>
<evidence type="ECO:0000256" key="5">
    <source>
        <dbReference type="RuleBase" id="RU361200"/>
    </source>
</evidence>
<keyword evidence="8" id="KW-1185">Reference proteome</keyword>
<keyword evidence="4 5" id="KW-0436">Ligase</keyword>
<evidence type="ECO:0000256" key="2">
    <source>
        <dbReference type="ARBA" id="ARBA00022755"/>
    </source>
</evidence>
<dbReference type="Gene3D" id="3.30.1490.20">
    <property type="entry name" value="ATP-grasp fold, A domain"/>
    <property type="match status" value="1"/>
</dbReference>
<comment type="subunit">
    <text evidence="4 5">Homodimer.</text>
</comment>
<dbReference type="NCBIfam" id="NF004680">
    <property type="entry name" value="PRK06019.1-6"/>
    <property type="match status" value="1"/>
</dbReference>
<comment type="caution">
    <text evidence="7">The sequence shown here is derived from an EMBL/GenBank/DDBJ whole genome shotgun (WGS) entry which is preliminary data.</text>
</comment>
<keyword evidence="1 4" id="KW-0547">Nucleotide-binding</keyword>
<evidence type="ECO:0000256" key="1">
    <source>
        <dbReference type="ARBA" id="ARBA00022741"/>
    </source>
</evidence>
<dbReference type="Gene3D" id="3.40.50.20">
    <property type="match status" value="1"/>
</dbReference>
<evidence type="ECO:0000313" key="8">
    <source>
        <dbReference type="Proteomes" id="UP000017052"/>
    </source>
</evidence>
<dbReference type="InterPro" id="IPR011761">
    <property type="entry name" value="ATP-grasp"/>
</dbReference>
<dbReference type="HAMAP" id="MF_01928">
    <property type="entry name" value="PurK"/>
    <property type="match status" value="1"/>
</dbReference>
<dbReference type="EMBL" id="ACVN02000318">
    <property type="protein sequence ID" value="ERK49843.1"/>
    <property type="molecule type" value="Genomic_DNA"/>
</dbReference>